<evidence type="ECO:0000313" key="1">
    <source>
        <dbReference type="EMBL" id="KAH6627480.1"/>
    </source>
</evidence>
<comment type="caution">
    <text evidence="1">The sequence shown here is derived from an EMBL/GenBank/DDBJ whole genome shotgun (WGS) entry which is preliminary data.</text>
</comment>
<dbReference type="Proteomes" id="UP000724584">
    <property type="component" value="Unassembled WGS sequence"/>
</dbReference>
<keyword evidence="2" id="KW-1185">Reference proteome</keyword>
<organism evidence="1 2">
    <name type="scientific">Chaetomium tenue</name>
    <dbReference type="NCBI Taxonomy" id="1854479"/>
    <lineage>
        <taxon>Eukaryota</taxon>
        <taxon>Fungi</taxon>
        <taxon>Dikarya</taxon>
        <taxon>Ascomycota</taxon>
        <taxon>Pezizomycotina</taxon>
        <taxon>Sordariomycetes</taxon>
        <taxon>Sordariomycetidae</taxon>
        <taxon>Sordariales</taxon>
        <taxon>Chaetomiaceae</taxon>
        <taxon>Chaetomium</taxon>
    </lineage>
</organism>
<protein>
    <submittedName>
        <fullName evidence="1">Common central domain of tyrosinase-domain-containing protein</fullName>
    </submittedName>
</protein>
<gene>
    <name evidence="1" type="ORF">F5144DRAFT_603744</name>
</gene>
<sequence length="683" mass="76325">MASKTNDVYVLTGIKTGVIGEQVPLRLELDSWYPGKTQEHLIQNSLFLWALKLFEEKDPTEKLSFFQVAGIHGYPYQPWDEEEYTAAAAGAGYCTHNSILFPSWHRPYMLLYEQALSEIMTREIIPKIPDAAAQQTWENAAATWRLPFWDWALKKDRPEYSTDPGTTKLIYDVPVIAKYPTIDVLDYQKGNAALTVEIDNPMYKFTIPGTAPMGSYGINDIQAKDNNGRFRTTPFSKAKSSSRWADFVPQQGEINSKWVDGTVNNTLIAEALQTAPWYNPDAAGVPLAEMVYRLYEPDYIQSFAQFATTKLAGEKKDGPHARPESYLNLEFIHNNIHNWTGGFGEHTGHMAEVAVAGFDPIFFMHHCNVDRQFALWQALNPGNGKNWFDNHVPPFYDDGTWAIEQDKVVTPQTTLAPFHKDAAGTCFTSDDIRDWTKLGYSYPELQPWKYKDEDGKIDHAKYTADIRSQLSVLYQPQGSPTLHESVKWDIIVNITYDRFAFGGIPYTIYLFVGDKTRYDNYRDPITGQPVPPHKNPQHVGFVYTFSNPVFGARAGGRGCGKCETQAEQGTLCRAQIPLTGALLARAQIDPHLAPELGNGPAGILPLPSLEKGTVDNYLGDFLHWNVTTSGGTGVEVPDENAFIEVAAYHRAARFDDRASAERYTLLEGATSGKPGGFAPSSST</sequence>
<dbReference type="EMBL" id="JAGIZQ010000005">
    <property type="protein sequence ID" value="KAH6627480.1"/>
    <property type="molecule type" value="Genomic_DNA"/>
</dbReference>
<reference evidence="1 2" key="1">
    <citation type="journal article" date="2021" name="Nat. Commun.">
        <title>Genetic determinants of endophytism in the Arabidopsis root mycobiome.</title>
        <authorList>
            <person name="Mesny F."/>
            <person name="Miyauchi S."/>
            <person name="Thiergart T."/>
            <person name="Pickel B."/>
            <person name="Atanasova L."/>
            <person name="Karlsson M."/>
            <person name="Huettel B."/>
            <person name="Barry K.W."/>
            <person name="Haridas S."/>
            <person name="Chen C."/>
            <person name="Bauer D."/>
            <person name="Andreopoulos W."/>
            <person name="Pangilinan J."/>
            <person name="LaButti K."/>
            <person name="Riley R."/>
            <person name="Lipzen A."/>
            <person name="Clum A."/>
            <person name="Drula E."/>
            <person name="Henrissat B."/>
            <person name="Kohler A."/>
            <person name="Grigoriev I.V."/>
            <person name="Martin F.M."/>
            <person name="Hacquard S."/>
        </authorList>
    </citation>
    <scope>NUCLEOTIDE SEQUENCE [LARGE SCALE GENOMIC DNA]</scope>
    <source>
        <strain evidence="1 2">MPI-SDFR-AT-0079</strain>
    </source>
</reference>
<name>A0ACB7P0J0_9PEZI</name>
<proteinExistence type="predicted"/>
<evidence type="ECO:0000313" key="2">
    <source>
        <dbReference type="Proteomes" id="UP000724584"/>
    </source>
</evidence>
<accession>A0ACB7P0J0</accession>